<dbReference type="InterPro" id="IPR050237">
    <property type="entry name" value="ATP-dep_AMP-bd_enzyme"/>
</dbReference>
<dbReference type="Gene3D" id="3.40.50.12780">
    <property type="entry name" value="N-terminal domain of ligase-like"/>
    <property type="match status" value="1"/>
</dbReference>
<dbReference type="SUPFAM" id="SSF56801">
    <property type="entry name" value="Acetyl-CoA synthetase-like"/>
    <property type="match status" value="1"/>
</dbReference>
<evidence type="ECO:0000313" key="2">
    <source>
        <dbReference type="EMBL" id="KGQ34265.1"/>
    </source>
</evidence>
<dbReference type="Gene3D" id="3.30.300.30">
    <property type="match status" value="1"/>
</dbReference>
<gene>
    <name evidence="2" type="ORF">P375_01490</name>
</gene>
<dbReference type="AlphaFoldDB" id="A0A0A2XV16"/>
<evidence type="ECO:0000259" key="1">
    <source>
        <dbReference type="Pfam" id="PF00501"/>
    </source>
</evidence>
<dbReference type="Proteomes" id="UP000030418">
    <property type="component" value="Unassembled WGS sequence"/>
</dbReference>
<dbReference type="InterPro" id="IPR042099">
    <property type="entry name" value="ANL_N_sf"/>
</dbReference>
<reference evidence="2 3" key="1">
    <citation type="submission" date="2014-08" db="EMBL/GenBank/DDBJ databases">
        <title>Chaperone-usher fimbriae in a diverse selection of Gallibacterium genomes.</title>
        <authorList>
            <person name="Kudirkiene E."/>
            <person name="Bager R.J."/>
            <person name="Johnson T.J."/>
            <person name="Bojesen A.M."/>
        </authorList>
    </citation>
    <scope>NUCLEOTIDE SEQUENCE [LARGE SCALE GENOMIC DNA]</scope>
    <source>
        <strain evidence="2 3">CCM5976</strain>
    </source>
</reference>
<dbReference type="PANTHER" id="PTHR43767:SF10">
    <property type="entry name" value="SURFACTIN SYNTHASE SUBUNIT 1"/>
    <property type="match status" value="1"/>
</dbReference>
<feature type="domain" description="AMP-dependent synthetase/ligase" evidence="1">
    <location>
        <begin position="116"/>
        <end position="269"/>
    </location>
</feature>
<organism evidence="2 3">
    <name type="scientific">Gallibacterium genomosp. 2</name>
    <dbReference type="NCBI Taxonomy" id="155517"/>
    <lineage>
        <taxon>Bacteria</taxon>
        <taxon>Pseudomonadati</taxon>
        <taxon>Pseudomonadota</taxon>
        <taxon>Gammaproteobacteria</taxon>
        <taxon>Pasteurellales</taxon>
        <taxon>Pasteurellaceae</taxon>
        <taxon>Gallibacterium</taxon>
    </lineage>
</organism>
<dbReference type="Pfam" id="PF00501">
    <property type="entry name" value="AMP-binding"/>
    <property type="match status" value="1"/>
</dbReference>
<evidence type="ECO:0000313" key="3">
    <source>
        <dbReference type="Proteomes" id="UP000030418"/>
    </source>
</evidence>
<protein>
    <submittedName>
        <fullName evidence="2">AMP-binding protein</fullName>
    </submittedName>
</protein>
<dbReference type="EMBL" id="JPXY01000007">
    <property type="protein sequence ID" value="KGQ34265.1"/>
    <property type="molecule type" value="Genomic_DNA"/>
</dbReference>
<sequence length="434" mass="49174">MKDITLNPSWSKQDFTLRAWQISQQLQQQKVHSLGIWLDDAAQMACVLLACFQAKVRVLLPPNLLAENQQWLEQEKAMLMDNQAFADFGLTQHIDAHRLTQPLIDPHCQTEIWLKTSGSSGEPKILVKTAEKMWQEAEAIANSLHFSADDTWYVVSSVSAQHHYGLSYRIFLPLYLGWRIARLQYHYPEYLISESRQAENVLWVSSPALLSHLNLKDKKLPHCGIQAIISAGSPLSPAIAQQIRTALHCRMIECYGSTETGAIAFRENETLWQPTLATQVGLTEAGLLWVKSPWLDLPEVMADAAEMHGERFLLLGRVDRIVKLGDKRISLVNIEHALQSHLWVADCFVAQHPTQARPAAWVALNAEGLTIYRTQGRNAVIQQLRQHLSQSQEAAGLPRFWRFSDKLPRNSQSKISKADFEQVFLTQGEAFTNE</sequence>
<proteinExistence type="predicted"/>
<keyword evidence="3" id="KW-1185">Reference proteome</keyword>
<dbReference type="InterPro" id="IPR000873">
    <property type="entry name" value="AMP-dep_synth/lig_dom"/>
</dbReference>
<accession>A0A0A2XV16</accession>
<dbReference type="InterPro" id="IPR045851">
    <property type="entry name" value="AMP-bd_C_sf"/>
</dbReference>
<dbReference type="PANTHER" id="PTHR43767">
    <property type="entry name" value="LONG-CHAIN-FATTY-ACID--COA LIGASE"/>
    <property type="match status" value="1"/>
</dbReference>
<comment type="caution">
    <text evidence="2">The sequence shown here is derived from an EMBL/GenBank/DDBJ whole genome shotgun (WGS) entry which is preliminary data.</text>
</comment>
<name>A0A0A2XV16_9PAST</name>